<evidence type="ECO:0000256" key="1">
    <source>
        <dbReference type="SAM" id="Phobius"/>
    </source>
</evidence>
<dbReference type="AlphaFoldDB" id="A0A6P7GJK3"/>
<sequence length="137" mass="15545">MAGFVVLFRISNSWTSVIPYLFLSAVTQAGFVLTLFAVAFKDIIYETMEEFREYVMGLAIQDKIFEENLKAFAKSTQAFVVTSVLVIFIAYSLNVLPSLSGDSDVNIYVWLIDNYYPSYAGFFMKMLGVITLYLGKY</sequence>
<name>A0A6P7GJK3_DIAVI</name>
<keyword evidence="1" id="KW-0812">Transmembrane</keyword>
<gene>
    <name evidence="2" type="primary">LOC114343464</name>
</gene>
<keyword evidence="1" id="KW-1133">Transmembrane helix</keyword>
<feature type="transmembrane region" description="Helical" evidence="1">
    <location>
        <begin position="20"/>
        <end position="40"/>
    </location>
</feature>
<protein>
    <submittedName>
        <fullName evidence="2">Uncharacterized protein LOC114343464</fullName>
    </submittedName>
</protein>
<organism evidence="2">
    <name type="scientific">Diabrotica virgifera virgifera</name>
    <name type="common">western corn rootworm</name>
    <dbReference type="NCBI Taxonomy" id="50390"/>
    <lineage>
        <taxon>Eukaryota</taxon>
        <taxon>Metazoa</taxon>
        <taxon>Ecdysozoa</taxon>
        <taxon>Arthropoda</taxon>
        <taxon>Hexapoda</taxon>
        <taxon>Insecta</taxon>
        <taxon>Pterygota</taxon>
        <taxon>Neoptera</taxon>
        <taxon>Endopterygota</taxon>
        <taxon>Coleoptera</taxon>
        <taxon>Polyphaga</taxon>
        <taxon>Cucujiformia</taxon>
        <taxon>Chrysomeloidea</taxon>
        <taxon>Chrysomelidae</taxon>
        <taxon>Galerucinae</taxon>
        <taxon>Diabroticina</taxon>
        <taxon>Diabroticites</taxon>
        <taxon>Diabrotica</taxon>
    </lineage>
</organism>
<dbReference type="RefSeq" id="XP_028150101.1">
    <property type="nucleotide sequence ID" value="XM_028294300.1"/>
</dbReference>
<reference evidence="2" key="1">
    <citation type="submission" date="2025-08" db="UniProtKB">
        <authorList>
            <consortium name="RefSeq"/>
        </authorList>
    </citation>
    <scope>IDENTIFICATION</scope>
    <source>
        <tissue evidence="2">Whole insect</tissue>
    </source>
</reference>
<keyword evidence="1" id="KW-0472">Membrane</keyword>
<dbReference type="InParanoid" id="A0A6P7GJK3"/>
<feature type="transmembrane region" description="Helical" evidence="1">
    <location>
        <begin position="78"/>
        <end position="96"/>
    </location>
</feature>
<feature type="transmembrane region" description="Helical" evidence="1">
    <location>
        <begin position="116"/>
        <end position="135"/>
    </location>
</feature>
<accession>A0A6P7GJK3</accession>
<proteinExistence type="predicted"/>
<evidence type="ECO:0000313" key="2">
    <source>
        <dbReference type="RefSeq" id="XP_028150101.1"/>
    </source>
</evidence>